<evidence type="ECO:0000313" key="10">
    <source>
        <dbReference type="EMBL" id="TDQ51134.1"/>
    </source>
</evidence>
<evidence type="ECO:0000256" key="4">
    <source>
        <dbReference type="ARBA" id="ARBA00036882"/>
    </source>
</evidence>
<dbReference type="SUPFAM" id="SSF55174">
    <property type="entry name" value="Alpha-L RNA-binding motif"/>
    <property type="match status" value="1"/>
</dbReference>
<evidence type="ECO:0000256" key="7">
    <source>
        <dbReference type="PROSITE-ProRule" id="PRU00182"/>
    </source>
</evidence>
<dbReference type="Pfam" id="PF01479">
    <property type="entry name" value="S4"/>
    <property type="match status" value="1"/>
</dbReference>
<proteinExistence type="inferred from homology"/>
<dbReference type="PROSITE" id="PS50889">
    <property type="entry name" value="S4"/>
    <property type="match status" value="1"/>
</dbReference>
<sequence length="331" mass="37070">MSEPSAKKYTEERISRELFAEADAFGQRIDVFLAAQLPDFSRSRLQEWIKEGCVRINGQVVDKPREKLMGGEQIQIDAQLEVQSGDVGQDLDLDVVYEDEAMLIVNKPVGLVVHPAPGHRDGTLVNALLHHAPELQLLPRAGLVHRIDKDTSGLLVVARTPETHTLLVRALSKRAFLREYDAIVHGLVIAGGTVDAAIGRDPGNRQQMAVVEEMGREAVTHYRVVERFRAHTHIKCRLETGRTHQIRVHMNHAGFPLLGDPTYGGRQKLLAKADPAVVDALKQFRRQALHAARLGLEHPLTGEFMEWEAPLPSDMVNLMALLRKDREDKDY</sequence>
<dbReference type="InterPro" id="IPR006145">
    <property type="entry name" value="PsdUridine_synth_RsuA/RluA"/>
</dbReference>
<evidence type="ECO:0000256" key="2">
    <source>
        <dbReference type="ARBA" id="ARBA00022884"/>
    </source>
</evidence>
<dbReference type="InterPro" id="IPR050188">
    <property type="entry name" value="RluA_PseudoU_synthase"/>
</dbReference>
<dbReference type="NCBIfam" id="NF008385">
    <property type="entry name" value="PRK11180.1"/>
    <property type="match status" value="1"/>
</dbReference>
<feature type="active site" evidence="6">
    <location>
        <position position="148"/>
    </location>
</feature>
<dbReference type="NCBIfam" id="TIGR00005">
    <property type="entry name" value="rluA_subfam"/>
    <property type="match status" value="1"/>
</dbReference>
<dbReference type="PANTHER" id="PTHR21600:SF44">
    <property type="entry name" value="RIBOSOMAL LARGE SUBUNIT PSEUDOURIDINE SYNTHASE D"/>
    <property type="match status" value="1"/>
</dbReference>
<reference evidence="10 11" key="1">
    <citation type="submission" date="2019-03" db="EMBL/GenBank/DDBJ databases">
        <title>Genomic Encyclopedia of Type Strains, Phase IV (KMG-IV): sequencing the most valuable type-strain genomes for metagenomic binning, comparative biology and taxonomic classification.</title>
        <authorList>
            <person name="Goeker M."/>
        </authorList>
    </citation>
    <scope>NUCLEOTIDE SEQUENCE [LARGE SCALE GENOMIC DNA]</scope>
    <source>
        <strain evidence="10 11">DSM 103792</strain>
    </source>
</reference>
<comment type="catalytic activity">
    <reaction evidence="8">
        <text>a uridine in RNA = a pseudouridine in RNA</text>
        <dbReference type="Rhea" id="RHEA:48348"/>
        <dbReference type="Rhea" id="RHEA-COMP:12068"/>
        <dbReference type="Rhea" id="RHEA-COMP:12069"/>
        <dbReference type="ChEBI" id="CHEBI:65314"/>
        <dbReference type="ChEBI" id="CHEBI:65315"/>
    </reaction>
</comment>
<dbReference type="InterPro" id="IPR006224">
    <property type="entry name" value="PsdUridine_synth_RluA-like_CS"/>
</dbReference>
<dbReference type="GO" id="GO:0000455">
    <property type="term" value="P:enzyme-directed rRNA pseudouridine synthesis"/>
    <property type="evidence" value="ECO:0007669"/>
    <property type="project" value="UniProtKB-ARBA"/>
</dbReference>
<evidence type="ECO:0000313" key="11">
    <source>
        <dbReference type="Proteomes" id="UP000295375"/>
    </source>
</evidence>
<dbReference type="EC" id="5.4.99.-" evidence="8"/>
<dbReference type="GO" id="GO:0160140">
    <property type="term" value="F:23S rRNA pseudouridine(1911/1915/1917) synthase activity"/>
    <property type="evidence" value="ECO:0007669"/>
    <property type="project" value="UniProtKB-EC"/>
</dbReference>
<comment type="catalytic activity">
    <reaction evidence="4">
        <text>uridine(1911/1915/1917) in 23S rRNA = pseudouridine(1911/1915/1917) in 23S rRNA</text>
        <dbReference type="Rhea" id="RHEA:42524"/>
        <dbReference type="Rhea" id="RHEA-COMP:10097"/>
        <dbReference type="Rhea" id="RHEA-COMP:10098"/>
        <dbReference type="ChEBI" id="CHEBI:65314"/>
        <dbReference type="ChEBI" id="CHEBI:65315"/>
        <dbReference type="EC" id="5.4.99.23"/>
    </reaction>
</comment>
<comment type="similarity">
    <text evidence="1 8">Belongs to the pseudouridine synthase RluA family.</text>
</comment>
<dbReference type="Gene3D" id="3.30.2350.10">
    <property type="entry name" value="Pseudouridine synthase"/>
    <property type="match status" value="1"/>
</dbReference>
<evidence type="ECO:0000256" key="5">
    <source>
        <dbReference type="ARBA" id="ARBA00056072"/>
    </source>
</evidence>
<dbReference type="AlphaFoldDB" id="A0A4R6V4Q0"/>
<evidence type="ECO:0000256" key="1">
    <source>
        <dbReference type="ARBA" id="ARBA00010876"/>
    </source>
</evidence>
<evidence type="ECO:0000256" key="3">
    <source>
        <dbReference type="ARBA" id="ARBA00023235"/>
    </source>
</evidence>
<evidence type="ECO:0000256" key="6">
    <source>
        <dbReference type="PIRSR" id="PIRSR606225-1"/>
    </source>
</evidence>
<comment type="function">
    <text evidence="5">Responsible for synthesis of pseudouridine from uracil at positions 1911, 1915 and 1917 in 23S ribosomal RNA.</text>
</comment>
<dbReference type="InterPro" id="IPR020103">
    <property type="entry name" value="PsdUridine_synth_cat_dom_sf"/>
</dbReference>
<dbReference type="SUPFAM" id="SSF55120">
    <property type="entry name" value="Pseudouridine synthase"/>
    <property type="match status" value="1"/>
</dbReference>
<dbReference type="GO" id="GO:0003723">
    <property type="term" value="F:RNA binding"/>
    <property type="evidence" value="ECO:0007669"/>
    <property type="project" value="UniProtKB-KW"/>
</dbReference>
<dbReference type="PANTHER" id="PTHR21600">
    <property type="entry name" value="MITOCHONDRIAL RNA PSEUDOURIDINE SYNTHASE"/>
    <property type="match status" value="1"/>
</dbReference>
<dbReference type="Proteomes" id="UP000295375">
    <property type="component" value="Unassembled WGS sequence"/>
</dbReference>
<dbReference type="CDD" id="cd02869">
    <property type="entry name" value="PseudoU_synth_RluA_like"/>
    <property type="match status" value="1"/>
</dbReference>
<dbReference type="EMBL" id="SNYM01000001">
    <property type="protein sequence ID" value="TDQ51134.1"/>
    <property type="molecule type" value="Genomic_DNA"/>
</dbReference>
<protein>
    <recommendedName>
        <fullName evidence="8">Pseudouridine synthase</fullName>
        <ecNumber evidence="8">5.4.99.-</ecNumber>
    </recommendedName>
</protein>
<comment type="caution">
    <text evidence="10">The sequence shown here is derived from an EMBL/GenBank/DDBJ whole genome shotgun (WGS) entry which is preliminary data.</text>
</comment>
<dbReference type="InterPro" id="IPR002942">
    <property type="entry name" value="S4_RNA-bd"/>
</dbReference>
<dbReference type="InterPro" id="IPR006225">
    <property type="entry name" value="PsdUridine_synth_RluC/D"/>
</dbReference>
<keyword evidence="2 7" id="KW-0694">RNA-binding</keyword>
<dbReference type="SMART" id="SM00363">
    <property type="entry name" value="S4"/>
    <property type="match status" value="1"/>
</dbReference>
<dbReference type="Gene3D" id="3.10.290.10">
    <property type="entry name" value="RNA-binding S4 domain"/>
    <property type="match status" value="1"/>
</dbReference>
<dbReference type="RefSeq" id="WP_133586988.1">
    <property type="nucleotide sequence ID" value="NZ_CP037953.1"/>
</dbReference>
<keyword evidence="3 8" id="KW-0413">Isomerase</keyword>
<dbReference type="PROSITE" id="PS01129">
    <property type="entry name" value="PSI_RLU"/>
    <property type="match status" value="1"/>
</dbReference>
<dbReference type="OrthoDB" id="9807829at2"/>
<dbReference type="CDD" id="cd00165">
    <property type="entry name" value="S4"/>
    <property type="match status" value="1"/>
</dbReference>
<name>A0A4R6V4Q0_9GAMM</name>
<gene>
    <name evidence="10" type="ORF">EV696_101104</name>
</gene>
<evidence type="ECO:0000259" key="9">
    <source>
        <dbReference type="SMART" id="SM00363"/>
    </source>
</evidence>
<evidence type="ECO:0000256" key="8">
    <source>
        <dbReference type="RuleBase" id="RU362028"/>
    </source>
</evidence>
<dbReference type="Pfam" id="PF00849">
    <property type="entry name" value="PseudoU_synth_2"/>
    <property type="match status" value="1"/>
</dbReference>
<dbReference type="FunFam" id="3.30.2350.10:FF:000006">
    <property type="entry name" value="Pseudouridine synthase"/>
    <property type="match status" value="1"/>
</dbReference>
<accession>A0A4R6V4Q0</accession>
<organism evidence="10 11">
    <name type="scientific">Permianibacter aggregans</name>
    <dbReference type="NCBI Taxonomy" id="1510150"/>
    <lineage>
        <taxon>Bacteria</taxon>
        <taxon>Pseudomonadati</taxon>
        <taxon>Pseudomonadota</taxon>
        <taxon>Gammaproteobacteria</taxon>
        <taxon>Pseudomonadales</taxon>
        <taxon>Pseudomonadaceae</taxon>
        <taxon>Permianibacter</taxon>
    </lineage>
</organism>
<feature type="domain" description="RNA-binding S4" evidence="9">
    <location>
        <begin position="27"/>
        <end position="83"/>
    </location>
</feature>
<keyword evidence="11" id="KW-1185">Reference proteome</keyword>
<dbReference type="InterPro" id="IPR036986">
    <property type="entry name" value="S4_RNA-bd_sf"/>
</dbReference>